<dbReference type="AlphaFoldDB" id="A0A851GQS9"/>
<evidence type="ECO:0000313" key="3">
    <source>
        <dbReference type="Proteomes" id="UP000557872"/>
    </source>
</evidence>
<dbReference type="Proteomes" id="UP000557872">
    <property type="component" value="Unassembled WGS sequence"/>
</dbReference>
<keyword evidence="3" id="KW-1185">Reference proteome</keyword>
<evidence type="ECO:0000256" key="1">
    <source>
        <dbReference type="SAM" id="MobiDB-lite"/>
    </source>
</evidence>
<protein>
    <recommendedName>
        <fullName evidence="4">AB hydrolase-1 domain-containing protein</fullName>
    </recommendedName>
</protein>
<dbReference type="InterPro" id="IPR029058">
    <property type="entry name" value="AB_hydrolase_fold"/>
</dbReference>
<evidence type="ECO:0008006" key="4">
    <source>
        <dbReference type="Google" id="ProtNLM"/>
    </source>
</evidence>
<proteinExistence type="predicted"/>
<accession>A0A851GQS9</accession>
<name>A0A851GQS9_9BACT</name>
<dbReference type="Gene3D" id="3.40.50.1820">
    <property type="entry name" value="alpha/beta hydrolase"/>
    <property type="match status" value="1"/>
</dbReference>
<dbReference type="RefSeq" id="WP_178934247.1">
    <property type="nucleotide sequence ID" value="NZ_JACBAZ010000010.1"/>
</dbReference>
<dbReference type="SUPFAM" id="SSF53474">
    <property type="entry name" value="alpha/beta-Hydrolases"/>
    <property type="match status" value="1"/>
</dbReference>
<comment type="caution">
    <text evidence="2">The sequence shown here is derived from an EMBL/GenBank/DDBJ whole genome shotgun (WGS) entry which is preliminary data.</text>
</comment>
<feature type="region of interest" description="Disordered" evidence="1">
    <location>
        <begin position="1"/>
        <end position="20"/>
    </location>
</feature>
<organism evidence="2 3">
    <name type="scientific">Oceaniferula marina</name>
    <dbReference type="NCBI Taxonomy" id="2748318"/>
    <lineage>
        <taxon>Bacteria</taxon>
        <taxon>Pseudomonadati</taxon>
        <taxon>Verrucomicrobiota</taxon>
        <taxon>Verrucomicrobiia</taxon>
        <taxon>Verrucomicrobiales</taxon>
        <taxon>Verrucomicrobiaceae</taxon>
        <taxon>Oceaniferula</taxon>
    </lineage>
</organism>
<gene>
    <name evidence="2" type="ORF">HW115_17130</name>
</gene>
<reference evidence="2 3" key="1">
    <citation type="submission" date="2020-07" db="EMBL/GenBank/DDBJ databases">
        <title>Roseicoccus Jingziensis gen. nov., sp. nov., isolated from coastal seawater.</title>
        <authorList>
            <person name="Feng X."/>
        </authorList>
    </citation>
    <scope>NUCLEOTIDE SEQUENCE [LARGE SCALE GENOMIC DNA]</scope>
    <source>
        <strain evidence="2 3">N1E253</strain>
    </source>
</reference>
<dbReference type="EMBL" id="JACBAZ010000010">
    <property type="protein sequence ID" value="NWK57347.1"/>
    <property type="molecule type" value="Genomic_DNA"/>
</dbReference>
<sequence length="624" mass="69396">MTTHLTPGLKPRLSNKRHSNKRNTNACGFALWSLALISLCLSSCIPAPYFKPQAVHLSYQDAPASILKHAWISRESKKLLRQMERNKISSPSSIGQRIALAEQAIAQTKSRKHKGKPSAIPYYLQATETLWPVVRDHPHPANTPVKSPVNHQGQLTLAHQLYAHAAAHATARVINHYPIHDKQQSLTIEGQTIHIHCENKQSIHPSFFDRIDPSDTYRYGNLGGTHYRTKGLGAAAVGYRQQAPTNHPTALTPSLDGMSLPINIIIDYPQDGKPRLTITNLLKTIHTRITGSPRQLETDFSAPIAATAATQSITAGIAFALSPDKHGKEAGLYSLSPYDPDKIPLIFVHGLISQPVTWTRASNFLMGDPILRQTYQFYYYYYPTGQTPIISGAQLRQTLIKFYQDHPDNPNMQRTVLVGHSMGGLLSSIQSRTFNQKLWGQLFVNAPQERGPNSIYPHVSILFEHPTLHQIERTVFIATPHRGSSLANNWVGRLGAAFVKLPQSVNSLQIHTITDNMTHLGRSIFPSKGSPNSITQLKANTPSLQILNQQPFNKRVQYHSIIGDRGRRGDPKQSSDGVVAYWSSHIEGASSEKIIPANHETHLHPEAHRELARILHLHAAAEKN</sequence>
<evidence type="ECO:0000313" key="2">
    <source>
        <dbReference type="EMBL" id="NWK57347.1"/>
    </source>
</evidence>